<evidence type="ECO:0000313" key="2">
    <source>
        <dbReference type="Proteomes" id="UP001396334"/>
    </source>
</evidence>
<organism evidence="1 2">
    <name type="scientific">Hibiscus sabdariffa</name>
    <name type="common">roselle</name>
    <dbReference type="NCBI Taxonomy" id="183260"/>
    <lineage>
        <taxon>Eukaryota</taxon>
        <taxon>Viridiplantae</taxon>
        <taxon>Streptophyta</taxon>
        <taxon>Embryophyta</taxon>
        <taxon>Tracheophyta</taxon>
        <taxon>Spermatophyta</taxon>
        <taxon>Magnoliopsida</taxon>
        <taxon>eudicotyledons</taxon>
        <taxon>Gunneridae</taxon>
        <taxon>Pentapetalae</taxon>
        <taxon>rosids</taxon>
        <taxon>malvids</taxon>
        <taxon>Malvales</taxon>
        <taxon>Malvaceae</taxon>
        <taxon>Malvoideae</taxon>
        <taxon>Hibiscus</taxon>
    </lineage>
</organism>
<sequence length="123" mass="14173">MREVTFSHLSKENIGLRHRSASTHPSLVFSSKLRLKICSRVGVVGRKSDLLDLWLDKSHGGFRDFNPSYEGGLVYQPHVRTIWMLVAGKWRFSTVRGILWSNDRRNLVLLSLEALIRTKIEAR</sequence>
<protein>
    <submittedName>
        <fullName evidence="1">Uncharacterized protein</fullName>
    </submittedName>
</protein>
<comment type="caution">
    <text evidence="1">The sequence shown here is derived from an EMBL/GenBank/DDBJ whole genome shotgun (WGS) entry which is preliminary data.</text>
</comment>
<dbReference type="Proteomes" id="UP001396334">
    <property type="component" value="Unassembled WGS sequence"/>
</dbReference>
<evidence type="ECO:0000313" key="1">
    <source>
        <dbReference type="EMBL" id="KAK9043484.1"/>
    </source>
</evidence>
<reference evidence="1 2" key="1">
    <citation type="journal article" date="2024" name="G3 (Bethesda)">
        <title>Genome assembly of Hibiscus sabdariffa L. provides insights into metabolisms of medicinal natural products.</title>
        <authorList>
            <person name="Kim T."/>
        </authorList>
    </citation>
    <scope>NUCLEOTIDE SEQUENCE [LARGE SCALE GENOMIC DNA]</scope>
    <source>
        <strain evidence="1">TK-2024</strain>
        <tissue evidence="1">Old leaves</tissue>
    </source>
</reference>
<accession>A0ABR2U1H0</accession>
<proteinExistence type="predicted"/>
<name>A0ABR2U1H0_9ROSI</name>
<dbReference type="EMBL" id="JBBPBN010000003">
    <property type="protein sequence ID" value="KAK9043484.1"/>
    <property type="molecule type" value="Genomic_DNA"/>
</dbReference>
<gene>
    <name evidence="1" type="ORF">V6N11_071825</name>
</gene>
<keyword evidence="2" id="KW-1185">Reference proteome</keyword>